<accession>A0A674MNP1</accession>
<reference evidence="8" key="2">
    <citation type="submission" date="2025-08" db="UniProtKB">
        <authorList>
            <consortium name="Ensembl"/>
        </authorList>
    </citation>
    <scope>IDENTIFICATION</scope>
</reference>
<evidence type="ECO:0000313" key="8">
    <source>
        <dbReference type="Ensembl" id="ENSTRUP00000062614.1"/>
    </source>
</evidence>
<evidence type="ECO:0000313" key="9">
    <source>
        <dbReference type="Proteomes" id="UP000005226"/>
    </source>
</evidence>
<proteinExistence type="inferred from homology"/>
<evidence type="ECO:0000256" key="3">
    <source>
        <dbReference type="ARBA" id="ARBA00007321"/>
    </source>
</evidence>
<evidence type="ECO:0000256" key="7">
    <source>
        <dbReference type="ARBA" id="ARBA00023328"/>
    </source>
</evidence>
<dbReference type="OMA" id="HENLFFM"/>
<keyword evidence="9" id="KW-1185">Reference proteome</keyword>
<dbReference type="Pfam" id="PF09496">
    <property type="entry name" value="CENP-O"/>
    <property type="match status" value="1"/>
</dbReference>
<organism evidence="8 9">
    <name type="scientific">Takifugu rubripes</name>
    <name type="common">Japanese pufferfish</name>
    <name type="synonym">Fugu rubripes</name>
    <dbReference type="NCBI Taxonomy" id="31033"/>
    <lineage>
        <taxon>Eukaryota</taxon>
        <taxon>Metazoa</taxon>
        <taxon>Chordata</taxon>
        <taxon>Craniata</taxon>
        <taxon>Vertebrata</taxon>
        <taxon>Euteleostomi</taxon>
        <taxon>Actinopterygii</taxon>
        <taxon>Neopterygii</taxon>
        <taxon>Teleostei</taxon>
        <taxon>Neoteleostei</taxon>
        <taxon>Acanthomorphata</taxon>
        <taxon>Eupercaria</taxon>
        <taxon>Tetraodontiformes</taxon>
        <taxon>Tetradontoidea</taxon>
        <taxon>Tetraodontidae</taxon>
        <taxon>Takifugu</taxon>
    </lineage>
</organism>
<dbReference type="CDD" id="cd23835">
    <property type="entry name" value="DRWD-N_CENP-O"/>
    <property type="match status" value="1"/>
</dbReference>
<sequence>NYCSSSGVLGHLSVLEDQARKRKTPQQGRLKELKDKVEALKIQRDRLVAEIEIHKVLQRRSSSALKWLSGYTAVLGGYNLVKTRQGKGVCISLATAYNGVFFETYNLELNLRPIIKISRHNIPPFIPLKRLEEDSNFQTDLMVFLDTLSQHLNAYVGRKEQLRLVKVPVHHQSVEVMESNALCSILVLMFTIPRVKMTVLCMLDYSDHTSCFPKRVSLESEDMSLPESEEWKKNCRLLMETPVHQALSAMRRMGSIV</sequence>
<gene>
    <name evidence="8" type="primary">cenpo</name>
</gene>
<keyword evidence="6" id="KW-0539">Nucleus</keyword>
<keyword evidence="5" id="KW-0158">Chromosome</keyword>
<dbReference type="PANTHER" id="PTHR14582">
    <property type="entry name" value="INNER KINETOCHORE SUBUNIT MAL2"/>
    <property type="match status" value="1"/>
</dbReference>
<name>A0A674MNP1_TAKRU</name>
<dbReference type="InParanoid" id="A0A674MNP1"/>
<dbReference type="Ensembl" id="ENSTRUT00000085598.1">
    <property type="protein sequence ID" value="ENSTRUP00000062614.1"/>
    <property type="gene ID" value="ENSTRUG00000032389.1"/>
</dbReference>
<keyword evidence="7" id="KW-0137">Centromere</keyword>
<comment type="subcellular location">
    <subcellularLocation>
        <location evidence="2">Chromosome</location>
        <location evidence="2">Centromere</location>
    </subcellularLocation>
    <subcellularLocation>
        <location evidence="1">Nucleus</location>
    </subcellularLocation>
</comment>
<dbReference type="AlphaFoldDB" id="A0A674MNP1"/>
<comment type="similarity">
    <text evidence="3">Belongs to the CENP-O/MCM21 family.</text>
</comment>
<dbReference type="Proteomes" id="UP000005226">
    <property type="component" value="Chromosome 2"/>
</dbReference>
<reference evidence="8" key="3">
    <citation type="submission" date="2025-09" db="UniProtKB">
        <authorList>
            <consortium name="Ensembl"/>
        </authorList>
    </citation>
    <scope>IDENTIFICATION</scope>
</reference>
<evidence type="ECO:0000256" key="1">
    <source>
        <dbReference type="ARBA" id="ARBA00004123"/>
    </source>
</evidence>
<dbReference type="GO" id="GO:0031511">
    <property type="term" value="C:Mis6-Sim4 complex"/>
    <property type="evidence" value="ECO:0007669"/>
    <property type="project" value="TreeGrafter"/>
</dbReference>
<dbReference type="GO" id="GO:0005634">
    <property type="term" value="C:nucleus"/>
    <property type="evidence" value="ECO:0007669"/>
    <property type="project" value="UniProtKB-SubCell"/>
</dbReference>
<evidence type="ECO:0000256" key="5">
    <source>
        <dbReference type="ARBA" id="ARBA00022454"/>
    </source>
</evidence>
<evidence type="ECO:0000256" key="4">
    <source>
        <dbReference type="ARBA" id="ARBA00016395"/>
    </source>
</evidence>
<reference evidence="8 9" key="1">
    <citation type="journal article" date="2011" name="Genome Biol. Evol.">
        <title>Integration of the genetic map and genome assembly of fugu facilitates insights into distinct features of genome evolution in teleosts and mammals.</title>
        <authorList>
            <person name="Kai W."/>
            <person name="Kikuchi K."/>
            <person name="Tohari S."/>
            <person name="Chew A.K."/>
            <person name="Tay A."/>
            <person name="Fujiwara A."/>
            <person name="Hosoya S."/>
            <person name="Suetake H."/>
            <person name="Naruse K."/>
            <person name="Brenner S."/>
            <person name="Suzuki Y."/>
            <person name="Venkatesh B."/>
        </authorList>
    </citation>
    <scope>NUCLEOTIDE SEQUENCE [LARGE SCALE GENOMIC DNA]</scope>
</reference>
<dbReference type="GeneTree" id="ENSGT00390000016702"/>
<protein>
    <recommendedName>
        <fullName evidence="4">Centromere protein O</fullName>
    </recommendedName>
</protein>
<dbReference type="InterPro" id="IPR018464">
    <property type="entry name" value="CENP-O"/>
</dbReference>
<evidence type="ECO:0000256" key="6">
    <source>
        <dbReference type="ARBA" id="ARBA00023242"/>
    </source>
</evidence>
<dbReference type="PANTHER" id="PTHR14582:SF1">
    <property type="entry name" value="CENTROMERE PROTEIN O"/>
    <property type="match status" value="1"/>
</dbReference>
<evidence type="ECO:0000256" key="2">
    <source>
        <dbReference type="ARBA" id="ARBA00004584"/>
    </source>
</evidence>